<name>A0A919J3L6_9ACTN</name>
<proteinExistence type="predicted"/>
<evidence type="ECO:0000313" key="1">
    <source>
        <dbReference type="EMBL" id="GIE13325.1"/>
    </source>
</evidence>
<keyword evidence="2" id="KW-1185">Reference proteome</keyword>
<organism evidence="1 2">
    <name type="scientific">Paractinoplanes ferrugineus</name>
    <dbReference type="NCBI Taxonomy" id="113564"/>
    <lineage>
        <taxon>Bacteria</taxon>
        <taxon>Bacillati</taxon>
        <taxon>Actinomycetota</taxon>
        <taxon>Actinomycetes</taxon>
        <taxon>Micromonosporales</taxon>
        <taxon>Micromonosporaceae</taxon>
        <taxon>Paractinoplanes</taxon>
    </lineage>
</organism>
<reference evidence="1" key="1">
    <citation type="submission" date="2021-01" db="EMBL/GenBank/DDBJ databases">
        <title>Whole genome shotgun sequence of Actinoplanes ferrugineus NBRC 15555.</title>
        <authorList>
            <person name="Komaki H."/>
            <person name="Tamura T."/>
        </authorList>
    </citation>
    <scope>NUCLEOTIDE SEQUENCE</scope>
    <source>
        <strain evidence="1">NBRC 15555</strain>
    </source>
</reference>
<dbReference type="AlphaFoldDB" id="A0A919J3L6"/>
<gene>
    <name evidence="1" type="ORF">Afe05nite_51650</name>
</gene>
<comment type="caution">
    <text evidence="1">The sequence shown here is derived from an EMBL/GenBank/DDBJ whole genome shotgun (WGS) entry which is preliminary data.</text>
</comment>
<dbReference type="Proteomes" id="UP000598174">
    <property type="component" value="Unassembled WGS sequence"/>
</dbReference>
<dbReference type="EMBL" id="BOMM01000047">
    <property type="protein sequence ID" value="GIE13325.1"/>
    <property type="molecule type" value="Genomic_DNA"/>
</dbReference>
<protein>
    <submittedName>
        <fullName evidence="1">Uncharacterized protein</fullName>
    </submittedName>
</protein>
<sequence length="64" mass="6811">MLDITANGTVVHPETLGKISDRVGPAGLQQLEESQHSCGRSRHARNVAHNTGRKLTPIPSTVVA</sequence>
<evidence type="ECO:0000313" key="2">
    <source>
        <dbReference type="Proteomes" id="UP000598174"/>
    </source>
</evidence>
<accession>A0A919J3L6</accession>